<evidence type="ECO:0000313" key="6">
    <source>
        <dbReference type="EMBL" id="MCQ4922591.1"/>
    </source>
</evidence>
<comment type="caution">
    <text evidence="6">The sequence shown here is derived from an EMBL/GenBank/DDBJ whole genome shotgun (WGS) entry which is preliminary data.</text>
</comment>
<evidence type="ECO:0000313" key="7">
    <source>
        <dbReference type="Proteomes" id="UP001524478"/>
    </source>
</evidence>
<dbReference type="Pfam" id="PF02659">
    <property type="entry name" value="Mntp"/>
    <property type="match status" value="1"/>
</dbReference>
<reference evidence="6 7" key="1">
    <citation type="submission" date="2022-06" db="EMBL/GenBank/DDBJ databases">
        <title>Isolation of gut microbiota from human fecal samples.</title>
        <authorList>
            <person name="Pamer E.G."/>
            <person name="Barat B."/>
            <person name="Waligurski E."/>
            <person name="Medina S."/>
            <person name="Paddock L."/>
            <person name="Mostad J."/>
        </authorList>
    </citation>
    <scope>NUCLEOTIDE SEQUENCE [LARGE SCALE GENOMIC DNA]</scope>
    <source>
        <strain evidence="6 7">DFI.7.95</strain>
    </source>
</reference>
<evidence type="ECO:0000256" key="5">
    <source>
        <dbReference type="SAM" id="Phobius"/>
    </source>
</evidence>
<evidence type="ECO:0000256" key="4">
    <source>
        <dbReference type="ARBA" id="ARBA00023136"/>
    </source>
</evidence>
<dbReference type="InterPro" id="IPR003810">
    <property type="entry name" value="Mntp/YtaF"/>
</dbReference>
<keyword evidence="1" id="KW-1003">Cell membrane</keyword>
<dbReference type="EMBL" id="JANGAC010000003">
    <property type="protein sequence ID" value="MCQ4922591.1"/>
    <property type="molecule type" value="Genomic_DNA"/>
</dbReference>
<keyword evidence="7" id="KW-1185">Reference proteome</keyword>
<feature type="transmembrane region" description="Helical" evidence="5">
    <location>
        <begin position="36"/>
        <end position="55"/>
    </location>
</feature>
<dbReference type="Proteomes" id="UP001524478">
    <property type="component" value="Unassembled WGS sequence"/>
</dbReference>
<proteinExistence type="predicted"/>
<organism evidence="6 7">
    <name type="scientific">Tissierella carlieri</name>
    <dbReference type="NCBI Taxonomy" id="689904"/>
    <lineage>
        <taxon>Bacteria</taxon>
        <taxon>Bacillati</taxon>
        <taxon>Bacillota</taxon>
        <taxon>Tissierellia</taxon>
        <taxon>Tissierellales</taxon>
        <taxon>Tissierellaceae</taxon>
        <taxon>Tissierella</taxon>
    </lineage>
</organism>
<protein>
    <submittedName>
        <fullName evidence="6">Manganese efflux pump</fullName>
    </submittedName>
</protein>
<gene>
    <name evidence="6" type="ORF">NE686_05805</name>
</gene>
<dbReference type="RefSeq" id="WP_256310799.1">
    <property type="nucleotide sequence ID" value="NZ_JANGAC010000003.1"/>
</dbReference>
<sequence>MLEAFLFALSCSLDSFVASIAYGANKVKIPFLSIQILNLISTSILALSIFCGAMVRNILPGNSALIISFVTLGSLGLFYLLQGISKTYISKNQGLVKKYIFTLFDLTFVTNIYINQIKNDLIDIEKISLKEILYLGVALSIDAVVLGFASALGSINLKLVVLFSLITNSVFIWFGLLIGRKFAEKSKINLSWLSGIILICLAIIKLI</sequence>
<name>A0ABT1S7Z7_9FIRM</name>
<evidence type="ECO:0000256" key="2">
    <source>
        <dbReference type="ARBA" id="ARBA00022692"/>
    </source>
</evidence>
<evidence type="ECO:0000256" key="3">
    <source>
        <dbReference type="ARBA" id="ARBA00022989"/>
    </source>
</evidence>
<dbReference type="PANTHER" id="PTHR35529">
    <property type="entry name" value="MANGANESE EFFLUX PUMP MNTP-RELATED"/>
    <property type="match status" value="1"/>
</dbReference>
<dbReference type="PANTHER" id="PTHR35529:SF2">
    <property type="entry name" value="SPORULATION PROTEIN YTAF-RELATED"/>
    <property type="match status" value="1"/>
</dbReference>
<feature type="transmembrane region" description="Helical" evidence="5">
    <location>
        <begin position="61"/>
        <end position="81"/>
    </location>
</feature>
<keyword evidence="4 5" id="KW-0472">Membrane</keyword>
<feature type="transmembrane region" description="Helical" evidence="5">
    <location>
        <begin position="190"/>
        <end position="206"/>
    </location>
</feature>
<feature type="transmembrane region" description="Helical" evidence="5">
    <location>
        <begin position="132"/>
        <end position="153"/>
    </location>
</feature>
<feature type="transmembrane region" description="Helical" evidence="5">
    <location>
        <begin position="159"/>
        <end position="178"/>
    </location>
</feature>
<accession>A0ABT1S7Z7</accession>
<keyword evidence="2 5" id="KW-0812">Transmembrane</keyword>
<keyword evidence="3 5" id="KW-1133">Transmembrane helix</keyword>
<evidence type="ECO:0000256" key="1">
    <source>
        <dbReference type="ARBA" id="ARBA00022475"/>
    </source>
</evidence>
<feature type="transmembrane region" description="Helical" evidence="5">
    <location>
        <begin position="6"/>
        <end position="24"/>
    </location>
</feature>